<evidence type="ECO:0000313" key="4">
    <source>
        <dbReference type="WBParaSite" id="ECPE_0001375601-mRNA-1"/>
    </source>
</evidence>
<dbReference type="WBParaSite" id="ECPE_0001375601-mRNA-1">
    <property type="protein sequence ID" value="ECPE_0001375601-mRNA-1"/>
    <property type="gene ID" value="ECPE_0001375601"/>
</dbReference>
<dbReference type="AlphaFoldDB" id="A0A183B3D1"/>
<evidence type="ECO:0000313" key="2">
    <source>
        <dbReference type="EMBL" id="VDP90988.1"/>
    </source>
</evidence>
<name>A0A183B3D1_9TREM</name>
<dbReference type="Proteomes" id="UP000272942">
    <property type="component" value="Unassembled WGS sequence"/>
</dbReference>
<evidence type="ECO:0000313" key="3">
    <source>
        <dbReference type="Proteomes" id="UP000272942"/>
    </source>
</evidence>
<feature type="region of interest" description="Disordered" evidence="1">
    <location>
        <begin position="210"/>
        <end position="238"/>
    </location>
</feature>
<evidence type="ECO:0000256" key="1">
    <source>
        <dbReference type="SAM" id="MobiDB-lite"/>
    </source>
</evidence>
<proteinExistence type="predicted"/>
<dbReference type="EMBL" id="UZAN01055768">
    <property type="protein sequence ID" value="VDP90988.1"/>
    <property type="molecule type" value="Genomic_DNA"/>
</dbReference>
<sequence>MDAYHMNWTSSLSDEAQCRQPIKSSVRVEEEDELFRRCRYCGRFSAVNNTSNVENVNDTCVSDVADKSEACIGHPIDRGEPGDAQNPEWEHSISLQAPQSSIHQRTSAELADTETPQTHSVRFSNFGDQVNIQPRYPLRKPLMNGRLYTCRTPVRVSVANLRNSLPDNKPILTQLHNHSKNARMKQLNELSVPGYSSLYFPNRSNVSHDLQNAPIDVPSASGTNRDEREPVSDLVGDESWNAPEKQTYSEHHCSSNCGDTMWQLPVDPTDVMNYSHVTGPNGSFSCRIPRRFSHVKFCPAQYSPCMTEHLPQ</sequence>
<gene>
    <name evidence="2" type="ORF">ECPE_LOCUS13716</name>
</gene>
<protein>
    <submittedName>
        <fullName evidence="4">GCM domain-containing protein</fullName>
    </submittedName>
</protein>
<reference evidence="4" key="1">
    <citation type="submission" date="2016-06" db="UniProtKB">
        <authorList>
            <consortium name="WormBaseParasite"/>
        </authorList>
    </citation>
    <scope>IDENTIFICATION</scope>
</reference>
<organism evidence="4">
    <name type="scientific">Echinostoma caproni</name>
    <dbReference type="NCBI Taxonomy" id="27848"/>
    <lineage>
        <taxon>Eukaryota</taxon>
        <taxon>Metazoa</taxon>
        <taxon>Spiralia</taxon>
        <taxon>Lophotrochozoa</taxon>
        <taxon>Platyhelminthes</taxon>
        <taxon>Trematoda</taxon>
        <taxon>Digenea</taxon>
        <taxon>Plagiorchiida</taxon>
        <taxon>Echinostomata</taxon>
        <taxon>Echinostomatoidea</taxon>
        <taxon>Echinostomatidae</taxon>
        <taxon>Echinostoma</taxon>
    </lineage>
</organism>
<accession>A0A183B3D1</accession>
<reference evidence="2 3" key="2">
    <citation type="submission" date="2018-11" db="EMBL/GenBank/DDBJ databases">
        <authorList>
            <consortium name="Pathogen Informatics"/>
        </authorList>
    </citation>
    <scope>NUCLEOTIDE SEQUENCE [LARGE SCALE GENOMIC DNA]</scope>
    <source>
        <strain evidence="2 3">Egypt</strain>
    </source>
</reference>
<keyword evidence="3" id="KW-1185">Reference proteome</keyword>
<dbReference type="OrthoDB" id="10536367at2759"/>